<dbReference type="EMBL" id="CP001349">
    <property type="protein sequence ID" value="ACL61335.1"/>
    <property type="molecule type" value="Genomic_DNA"/>
</dbReference>
<gene>
    <name evidence="1" type="ordered locus">Mnod_6566</name>
</gene>
<reference evidence="1 2" key="1">
    <citation type="submission" date="2009-01" db="EMBL/GenBank/DDBJ databases">
        <title>Complete sequence of chromosome of Methylobacterium nodulans ORS 2060.</title>
        <authorList>
            <consortium name="US DOE Joint Genome Institute"/>
            <person name="Lucas S."/>
            <person name="Copeland A."/>
            <person name="Lapidus A."/>
            <person name="Glavina del Rio T."/>
            <person name="Dalin E."/>
            <person name="Tice H."/>
            <person name="Bruce D."/>
            <person name="Goodwin L."/>
            <person name="Pitluck S."/>
            <person name="Sims D."/>
            <person name="Brettin T."/>
            <person name="Detter J.C."/>
            <person name="Han C."/>
            <person name="Larimer F."/>
            <person name="Land M."/>
            <person name="Hauser L."/>
            <person name="Kyrpides N."/>
            <person name="Ivanova N."/>
            <person name="Marx C.J."/>
            <person name="Richardson P."/>
        </authorList>
    </citation>
    <scope>NUCLEOTIDE SEQUENCE [LARGE SCALE GENOMIC DNA]</scope>
    <source>
        <strain evidence="2">LMG 21967 / CNCM I-2342 / ORS 2060</strain>
    </source>
</reference>
<evidence type="ECO:0000313" key="2">
    <source>
        <dbReference type="Proteomes" id="UP000008207"/>
    </source>
</evidence>
<dbReference type="HOGENOM" id="CLU_2465499_0_0_5"/>
<name>B8IDG9_METNO</name>
<dbReference type="STRING" id="460265.Mnod_6566"/>
<dbReference type="eggNOG" id="ENOG503125J">
    <property type="taxonomic scope" value="Bacteria"/>
</dbReference>
<dbReference type="RefSeq" id="WP_015932907.1">
    <property type="nucleotide sequence ID" value="NC_011894.1"/>
</dbReference>
<protein>
    <submittedName>
        <fullName evidence="1">Uncharacterized protein</fullName>
    </submittedName>
</protein>
<organism evidence="1 2">
    <name type="scientific">Methylobacterium nodulans (strain LMG 21967 / CNCM I-2342 / ORS 2060)</name>
    <dbReference type="NCBI Taxonomy" id="460265"/>
    <lineage>
        <taxon>Bacteria</taxon>
        <taxon>Pseudomonadati</taxon>
        <taxon>Pseudomonadota</taxon>
        <taxon>Alphaproteobacteria</taxon>
        <taxon>Hyphomicrobiales</taxon>
        <taxon>Methylobacteriaceae</taxon>
        <taxon>Methylobacterium</taxon>
    </lineage>
</organism>
<keyword evidence="2" id="KW-1185">Reference proteome</keyword>
<accession>B8IDG9</accession>
<proteinExistence type="predicted"/>
<dbReference type="AlphaFoldDB" id="B8IDG9"/>
<sequence>MNLARLSGRLAALRQAGRRRAGDRLAAAAEAIAADLPAGMDTIVTATPAGTAVTVAAPGLAAREFGTAAAPARPVLGPVLDRLRDPEP</sequence>
<dbReference type="KEGG" id="mno:Mnod_6566"/>
<evidence type="ECO:0000313" key="1">
    <source>
        <dbReference type="EMBL" id="ACL61335.1"/>
    </source>
</evidence>
<dbReference type="Proteomes" id="UP000008207">
    <property type="component" value="Chromosome"/>
</dbReference>